<dbReference type="InterPro" id="IPR028366">
    <property type="entry name" value="PhoU"/>
</dbReference>
<dbReference type="RefSeq" id="WP_145070263.1">
    <property type="nucleotide sequence ID" value="NZ_CP036287.1"/>
</dbReference>
<dbReference type="AlphaFoldDB" id="A0A518BSG2"/>
<feature type="domain" description="PhoU" evidence="9">
    <location>
        <begin position="19"/>
        <end position="103"/>
    </location>
</feature>
<dbReference type="EMBL" id="CP036287">
    <property type="protein sequence ID" value="QDU69913.1"/>
    <property type="molecule type" value="Genomic_DNA"/>
</dbReference>
<evidence type="ECO:0000313" key="10">
    <source>
        <dbReference type="EMBL" id="QDU69913.1"/>
    </source>
</evidence>
<dbReference type="Gene3D" id="1.20.58.220">
    <property type="entry name" value="Phosphate transport system protein phou homolog 2, domain 2"/>
    <property type="match status" value="1"/>
</dbReference>
<comment type="function">
    <text evidence="7 8">Plays a role in the regulation of phosphate uptake.</text>
</comment>
<name>A0A518BSG2_9BACT</name>
<evidence type="ECO:0000256" key="8">
    <source>
        <dbReference type="PIRNR" id="PIRNR003107"/>
    </source>
</evidence>
<dbReference type="FunFam" id="1.20.58.220:FF:000004">
    <property type="entry name" value="Phosphate-specific transport system accessory protein PhoU"/>
    <property type="match status" value="1"/>
</dbReference>
<sequence>MSNHLHADLEKLEKRLLYLAAQVEDSVRKAITALLERKQDLALDVVAGDREIDEREVELEEDCLKLLALHQPVATDLRFIAAVLKIDNDLERIGDLAVSIAKRAAFLTTAPPFPVPHQMKAMMEQAVDMLRKSLDAFVGGDVVKAQEVLEADDAIDKLHKEIGREVIAAMESNSESVEPGMQLFSVSKALERIADHATNIAEDVVYMVDGAIIRHGLGVDPV</sequence>
<protein>
    <recommendedName>
        <fullName evidence="8">Phosphate-specific transport system accessory protein PhoU</fullName>
    </recommendedName>
</protein>
<dbReference type="GO" id="GO:0030643">
    <property type="term" value="P:intracellular phosphate ion homeostasis"/>
    <property type="evidence" value="ECO:0007669"/>
    <property type="project" value="InterPro"/>
</dbReference>
<evidence type="ECO:0000313" key="11">
    <source>
        <dbReference type="Proteomes" id="UP000316921"/>
    </source>
</evidence>
<keyword evidence="5 8" id="KW-0963">Cytoplasm</keyword>
<dbReference type="InterPro" id="IPR038078">
    <property type="entry name" value="PhoU-like_sf"/>
</dbReference>
<proteinExistence type="inferred from homology"/>
<organism evidence="10 11">
    <name type="scientific">Engelhardtia mirabilis</name>
    <dbReference type="NCBI Taxonomy" id="2528011"/>
    <lineage>
        <taxon>Bacteria</taxon>
        <taxon>Pseudomonadati</taxon>
        <taxon>Planctomycetota</taxon>
        <taxon>Planctomycetia</taxon>
        <taxon>Planctomycetia incertae sedis</taxon>
        <taxon>Engelhardtia</taxon>
    </lineage>
</organism>
<dbReference type="GO" id="GO:0045936">
    <property type="term" value="P:negative regulation of phosphate metabolic process"/>
    <property type="evidence" value="ECO:0007669"/>
    <property type="project" value="InterPro"/>
</dbReference>
<evidence type="ECO:0000256" key="6">
    <source>
        <dbReference type="ARBA" id="ARBA00022592"/>
    </source>
</evidence>
<dbReference type="PANTHER" id="PTHR42930:SF3">
    <property type="entry name" value="PHOSPHATE-SPECIFIC TRANSPORT SYSTEM ACCESSORY PROTEIN PHOU"/>
    <property type="match status" value="1"/>
</dbReference>
<evidence type="ECO:0000256" key="7">
    <source>
        <dbReference type="ARBA" id="ARBA00056181"/>
    </source>
</evidence>
<evidence type="ECO:0000256" key="4">
    <source>
        <dbReference type="ARBA" id="ARBA00022448"/>
    </source>
</evidence>
<keyword evidence="4 8" id="KW-0813">Transport</keyword>
<dbReference type="SUPFAM" id="SSF109755">
    <property type="entry name" value="PhoU-like"/>
    <property type="match status" value="1"/>
</dbReference>
<feature type="domain" description="PhoU" evidence="9">
    <location>
        <begin position="121"/>
        <end position="204"/>
    </location>
</feature>
<dbReference type="Pfam" id="PF01895">
    <property type="entry name" value="PhoU"/>
    <property type="match status" value="2"/>
</dbReference>
<keyword evidence="6 8" id="KW-0592">Phosphate transport</keyword>
<dbReference type="KEGG" id="pbap:Pla133_50360"/>
<comment type="subunit">
    <text evidence="3 8">Homodimer.</text>
</comment>
<evidence type="ECO:0000256" key="3">
    <source>
        <dbReference type="ARBA" id="ARBA00011738"/>
    </source>
</evidence>
<comment type="similarity">
    <text evidence="2 8">Belongs to the PhoU family.</text>
</comment>
<dbReference type="PANTHER" id="PTHR42930">
    <property type="entry name" value="PHOSPHATE-SPECIFIC TRANSPORT SYSTEM ACCESSORY PROTEIN PHOU"/>
    <property type="match status" value="1"/>
</dbReference>
<evidence type="ECO:0000256" key="1">
    <source>
        <dbReference type="ARBA" id="ARBA00004496"/>
    </source>
</evidence>
<dbReference type="NCBIfam" id="TIGR02135">
    <property type="entry name" value="phoU_full"/>
    <property type="match status" value="1"/>
</dbReference>
<dbReference type="PIRSF" id="PIRSF003107">
    <property type="entry name" value="PhoU"/>
    <property type="match status" value="1"/>
</dbReference>
<gene>
    <name evidence="10" type="ORF">Pla133_50360</name>
</gene>
<evidence type="ECO:0000259" key="9">
    <source>
        <dbReference type="Pfam" id="PF01895"/>
    </source>
</evidence>
<dbReference type="GO" id="GO:0006817">
    <property type="term" value="P:phosphate ion transport"/>
    <property type="evidence" value="ECO:0007669"/>
    <property type="project" value="UniProtKB-KW"/>
</dbReference>
<dbReference type="GO" id="GO:0005737">
    <property type="term" value="C:cytoplasm"/>
    <property type="evidence" value="ECO:0007669"/>
    <property type="project" value="UniProtKB-SubCell"/>
</dbReference>
<evidence type="ECO:0000256" key="5">
    <source>
        <dbReference type="ARBA" id="ARBA00022490"/>
    </source>
</evidence>
<accession>A0A518BSG2</accession>
<dbReference type="Proteomes" id="UP000316921">
    <property type="component" value="Chromosome"/>
</dbReference>
<evidence type="ECO:0000256" key="2">
    <source>
        <dbReference type="ARBA" id="ARBA00008107"/>
    </source>
</evidence>
<dbReference type="InterPro" id="IPR026022">
    <property type="entry name" value="PhoU_dom"/>
</dbReference>
<comment type="subcellular location">
    <subcellularLocation>
        <location evidence="1 8">Cytoplasm</location>
    </subcellularLocation>
</comment>
<keyword evidence="11" id="KW-1185">Reference proteome</keyword>
<reference evidence="10 11" key="1">
    <citation type="submission" date="2019-02" db="EMBL/GenBank/DDBJ databases">
        <title>Deep-cultivation of Planctomycetes and their phenomic and genomic characterization uncovers novel biology.</title>
        <authorList>
            <person name="Wiegand S."/>
            <person name="Jogler M."/>
            <person name="Boedeker C."/>
            <person name="Pinto D."/>
            <person name="Vollmers J."/>
            <person name="Rivas-Marin E."/>
            <person name="Kohn T."/>
            <person name="Peeters S.H."/>
            <person name="Heuer A."/>
            <person name="Rast P."/>
            <person name="Oberbeckmann S."/>
            <person name="Bunk B."/>
            <person name="Jeske O."/>
            <person name="Meyerdierks A."/>
            <person name="Storesund J.E."/>
            <person name="Kallscheuer N."/>
            <person name="Luecker S."/>
            <person name="Lage O.M."/>
            <person name="Pohl T."/>
            <person name="Merkel B.J."/>
            <person name="Hornburger P."/>
            <person name="Mueller R.-W."/>
            <person name="Bruemmer F."/>
            <person name="Labrenz M."/>
            <person name="Spormann A.M."/>
            <person name="Op den Camp H."/>
            <person name="Overmann J."/>
            <person name="Amann R."/>
            <person name="Jetten M.S.M."/>
            <person name="Mascher T."/>
            <person name="Medema M.H."/>
            <person name="Devos D.P."/>
            <person name="Kaster A.-K."/>
            <person name="Ovreas L."/>
            <person name="Rohde M."/>
            <person name="Galperin M.Y."/>
            <person name="Jogler C."/>
        </authorList>
    </citation>
    <scope>NUCLEOTIDE SEQUENCE [LARGE SCALE GENOMIC DNA]</scope>
    <source>
        <strain evidence="10 11">Pla133</strain>
    </source>
</reference>